<dbReference type="AlphaFoldDB" id="A0AAD4QA46"/>
<name>A0AAD4QA46_9AGAM</name>
<evidence type="ECO:0000313" key="2">
    <source>
        <dbReference type="Proteomes" id="UP001201163"/>
    </source>
</evidence>
<sequence length="138" mass="15145">MCGLGNSTIALLQMWQLSQPTLVSLQPAPRSASATLRSRHTARIDALYEVGDPWLPKHVLLSTRLLAPVLMCALLRFGHGAHLSKEQGAELVKSWLKYHGVSSSISMTHGGGWLTVTGVPVSQADMLLGVLYWLYWHT</sequence>
<dbReference type="EMBL" id="JAKELL010000077">
    <property type="protein sequence ID" value="KAH8984312.1"/>
    <property type="molecule type" value="Genomic_DNA"/>
</dbReference>
<reference evidence="1" key="1">
    <citation type="submission" date="2022-01" db="EMBL/GenBank/DDBJ databases">
        <title>Comparative genomics reveals a dynamic genome evolution in the ectomycorrhizal milk-cap (Lactarius) mushrooms.</title>
        <authorList>
            <consortium name="DOE Joint Genome Institute"/>
            <person name="Lebreton A."/>
            <person name="Tang N."/>
            <person name="Kuo A."/>
            <person name="LaButti K."/>
            <person name="Drula E."/>
            <person name="Barry K."/>
            <person name="Clum A."/>
            <person name="Lipzen A."/>
            <person name="Mousain D."/>
            <person name="Ng V."/>
            <person name="Wang R."/>
            <person name="Wang X."/>
            <person name="Dai Y."/>
            <person name="Henrissat B."/>
            <person name="Grigoriev I.V."/>
            <person name="Guerin-Laguette A."/>
            <person name="Yu F."/>
            <person name="Martin F.M."/>
        </authorList>
    </citation>
    <scope>NUCLEOTIDE SEQUENCE</scope>
    <source>
        <strain evidence="1">QP</strain>
    </source>
</reference>
<evidence type="ECO:0000313" key="1">
    <source>
        <dbReference type="EMBL" id="KAH8984312.1"/>
    </source>
</evidence>
<organism evidence="1 2">
    <name type="scientific">Lactarius akahatsu</name>
    <dbReference type="NCBI Taxonomy" id="416441"/>
    <lineage>
        <taxon>Eukaryota</taxon>
        <taxon>Fungi</taxon>
        <taxon>Dikarya</taxon>
        <taxon>Basidiomycota</taxon>
        <taxon>Agaricomycotina</taxon>
        <taxon>Agaricomycetes</taxon>
        <taxon>Russulales</taxon>
        <taxon>Russulaceae</taxon>
        <taxon>Lactarius</taxon>
    </lineage>
</organism>
<comment type="caution">
    <text evidence="1">The sequence shown here is derived from an EMBL/GenBank/DDBJ whole genome shotgun (WGS) entry which is preliminary data.</text>
</comment>
<protein>
    <submittedName>
        <fullName evidence="1">Uncharacterized protein</fullName>
    </submittedName>
</protein>
<feature type="non-terminal residue" evidence="1">
    <location>
        <position position="138"/>
    </location>
</feature>
<proteinExistence type="predicted"/>
<dbReference type="Proteomes" id="UP001201163">
    <property type="component" value="Unassembled WGS sequence"/>
</dbReference>
<keyword evidence="2" id="KW-1185">Reference proteome</keyword>
<gene>
    <name evidence="1" type="ORF">EDB92DRAFT_2106000</name>
</gene>
<accession>A0AAD4QA46</accession>